<dbReference type="NCBIfam" id="NF007571">
    <property type="entry name" value="PRK10202.1"/>
    <property type="match status" value="1"/>
</dbReference>
<dbReference type="SUPFAM" id="SSF51197">
    <property type="entry name" value="Clavaminate synthase-like"/>
    <property type="match status" value="1"/>
</dbReference>
<dbReference type="Gene3D" id="2.60.120.370">
    <property type="entry name" value="YhcH/YjgK/YiaL"/>
    <property type="match status" value="1"/>
</dbReference>
<dbReference type="Proteomes" id="UP001155587">
    <property type="component" value="Unassembled WGS sequence"/>
</dbReference>
<keyword evidence="2" id="KW-1185">Reference proteome</keyword>
<dbReference type="PANTHER" id="PTHR34986">
    <property type="entry name" value="EVOLVED BETA-GALACTOSIDASE SUBUNIT BETA"/>
    <property type="match status" value="1"/>
</dbReference>
<dbReference type="GO" id="GO:0044010">
    <property type="term" value="P:single-species biofilm formation"/>
    <property type="evidence" value="ECO:0007669"/>
    <property type="project" value="TreeGrafter"/>
</dbReference>
<dbReference type="PANTHER" id="PTHR34986:SF4">
    <property type="entry name" value="EVOLVED BETA-GALACTOSIDASE SUBUNIT BETA-RELATED"/>
    <property type="match status" value="1"/>
</dbReference>
<evidence type="ECO:0000313" key="1">
    <source>
        <dbReference type="EMBL" id="MCW8344787.1"/>
    </source>
</evidence>
<dbReference type="AlphaFoldDB" id="A0A9X3CJU6"/>
<dbReference type="GO" id="GO:0004565">
    <property type="term" value="F:beta-galactosidase activity"/>
    <property type="evidence" value="ECO:0007669"/>
    <property type="project" value="UniProtKB-EC"/>
</dbReference>
<dbReference type="GO" id="GO:0005829">
    <property type="term" value="C:cytosol"/>
    <property type="evidence" value="ECO:0007669"/>
    <property type="project" value="TreeGrafter"/>
</dbReference>
<dbReference type="InterPro" id="IPR004375">
    <property type="entry name" value="NanQ/TabA/YiaL"/>
</dbReference>
<proteinExistence type="predicted"/>
<sequence>MIVLDNLTQFKSVYRDGRKWNRCVEAIENIDSIKDGVMHSIGDSLVYMIVDGIPKAQAALQGHRRYLDVHYYLQGTETIEFASKSALTPHQPYSDETDREYLLGQGDKRDVHEGQVVIFDNNEAYRFIGSTQVRKVIIRVTIEDGYFLNK</sequence>
<dbReference type="RefSeq" id="WP_265673230.1">
    <property type="nucleotide sequence ID" value="NZ_JAKRRY010000001.1"/>
</dbReference>
<dbReference type="EC" id="3.2.1.23" evidence="1"/>
<accession>A0A9X3CJU6</accession>
<dbReference type="EMBL" id="JAKRRY010000001">
    <property type="protein sequence ID" value="MCW8344787.1"/>
    <property type="molecule type" value="Genomic_DNA"/>
</dbReference>
<reference evidence="1" key="1">
    <citation type="submission" date="2022-02" db="EMBL/GenBank/DDBJ databases">
        <title>Vibrio sp. nov, a new bacterium isolated from seawater.</title>
        <authorList>
            <person name="Yuan Y."/>
        </authorList>
    </citation>
    <scope>NUCLEOTIDE SEQUENCE</scope>
    <source>
        <strain evidence="1">ZSDZ65</strain>
    </source>
</reference>
<keyword evidence="1" id="KW-0378">Hydrolase</keyword>
<evidence type="ECO:0000313" key="2">
    <source>
        <dbReference type="Proteomes" id="UP001155587"/>
    </source>
</evidence>
<name>A0A9X3CJU6_9VIBR</name>
<dbReference type="Pfam" id="PF04074">
    <property type="entry name" value="DUF386"/>
    <property type="match status" value="1"/>
</dbReference>
<organism evidence="1 2">
    <name type="scientific">Vibrio qingdaonensis</name>
    <dbReference type="NCBI Taxonomy" id="2829491"/>
    <lineage>
        <taxon>Bacteria</taxon>
        <taxon>Pseudomonadati</taxon>
        <taxon>Pseudomonadota</taxon>
        <taxon>Gammaproteobacteria</taxon>
        <taxon>Vibrionales</taxon>
        <taxon>Vibrionaceae</taxon>
        <taxon>Vibrio</taxon>
    </lineage>
</organism>
<dbReference type="InterPro" id="IPR037012">
    <property type="entry name" value="NanQ/TabA/YiaL_sf"/>
</dbReference>
<gene>
    <name evidence="1" type="ORF">MD535_01945</name>
</gene>
<comment type="caution">
    <text evidence="1">The sequence shown here is derived from an EMBL/GenBank/DDBJ whole genome shotgun (WGS) entry which is preliminary data.</text>
</comment>
<keyword evidence="1" id="KW-0326">Glycosidase</keyword>
<protein>
    <submittedName>
        <fullName evidence="1">Beta-galactosidase subunit beta</fullName>
        <ecNumber evidence="1">3.2.1.23</ecNumber>
    </submittedName>
</protein>